<dbReference type="EMBL" id="PJQD01000083">
    <property type="protein sequence ID" value="POY71535.1"/>
    <property type="molecule type" value="Genomic_DNA"/>
</dbReference>
<gene>
    <name evidence="1" type="ORF">BMF94_5456</name>
</gene>
<comment type="caution">
    <text evidence="1">The sequence shown here is derived from an EMBL/GenBank/DDBJ whole genome shotgun (WGS) entry which is preliminary data.</text>
</comment>
<sequence length="206" mass="22941">MDVARATAAQKRLDELALAHPSESPLGHFLASATIVNYLDVTADIFSHTEDYADVQTHLAAERELFVPWVRSLELAFTTWVSDHLRSDREMRNRLKASARVYAEFLTARREEVGTLVVARHVSQAKDLVLYCTVATISQRLRKAYPSFVAPSSEPAQPRHAASSSAALQNLMDSLGPHPQLGQITRRAARVYGHRSPAAWRRTIGI</sequence>
<accession>A0A2S5B460</accession>
<name>A0A2S5B460_9BASI</name>
<protein>
    <submittedName>
        <fullName evidence="1">Uncharacterized protein</fullName>
    </submittedName>
</protein>
<dbReference type="Proteomes" id="UP000237144">
    <property type="component" value="Unassembled WGS sequence"/>
</dbReference>
<organism evidence="1 2">
    <name type="scientific">Rhodotorula taiwanensis</name>
    <dbReference type="NCBI Taxonomy" id="741276"/>
    <lineage>
        <taxon>Eukaryota</taxon>
        <taxon>Fungi</taxon>
        <taxon>Dikarya</taxon>
        <taxon>Basidiomycota</taxon>
        <taxon>Pucciniomycotina</taxon>
        <taxon>Microbotryomycetes</taxon>
        <taxon>Sporidiobolales</taxon>
        <taxon>Sporidiobolaceae</taxon>
        <taxon>Rhodotorula</taxon>
    </lineage>
</organism>
<evidence type="ECO:0000313" key="1">
    <source>
        <dbReference type="EMBL" id="POY71535.1"/>
    </source>
</evidence>
<keyword evidence="2" id="KW-1185">Reference proteome</keyword>
<proteinExistence type="predicted"/>
<reference evidence="1 2" key="1">
    <citation type="journal article" date="2018" name="Front. Microbiol.">
        <title>Prospects for Fungal Bioremediation of Acidic Radioactive Waste Sites: Characterization and Genome Sequence of Rhodotorula taiwanensis MD1149.</title>
        <authorList>
            <person name="Tkavc R."/>
            <person name="Matrosova V.Y."/>
            <person name="Grichenko O.E."/>
            <person name="Gostincar C."/>
            <person name="Volpe R.P."/>
            <person name="Klimenkova P."/>
            <person name="Gaidamakova E.K."/>
            <person name="Zhou C.E."/>
            <person name="Stewart B.J."/>
            <person name="Lyman M.G."/>
            <person name="Malfatti S.A."/>
            <person name="Rubinfeld B."/>
            <person name="Courtot M."/>
            <person name="Singh J."/>
            <person name="Dalgard C.L."/>
            <person name="Hamilton T."/>
            <person name="Frey K.G."/>
            <person name="Gunde-Cimerman N."/>
            <person name="Dugan L."/>
            <person name="Daly M.J."/>
        </authorList>
    </citation>
    <scope>NUCLEOTIDE SEQUENCE [LARGE SCALE GENOMIC DNA]</scope>
    <source>
        <strain evidence="1 2">MD1149</strain>
    </source>
</reference>
<evidence type="ECO:0000313" key="2">
    <source>
        <dbReference type="Proteomes" id="UP000237144"/>
    </source>
</evidence>
<dbReference type="AlphaFoldDB" id="A0A2S5B460"/>